<evidence type="ECO:0000256" key="2">
    <source>
        <dbReference type="SAM" id="Phobius"/>
    </source>
</evidence>
<dbReference type="OrthoDB" id="3516511at2"/>
<dbReference type="InterPro" id="IPR015943">
    <property type="entry name" value="WD40/YVTN_repeat-like_dom_sf"/>
</dbReference>
<keyword evidence="2" id="KW-0472">Membrane</keyword>
<name>A0A1H2CTB0_9ACTN</name>
<dbReference type="SUPFAM" id="SSF82171">
    <property type="entry name" value="DPP6 N-terminal domain-like"/>
    <property type="match status" value="1"/>
</dbReference>
<dbReference type="Gene3D" id="2.130.10.10">
    <property type="entry name" value="YVTN repeat-like/Quinoprotein amine dehydrogenase"/>
    <property type="match status" value="1"/>
</dbReference>
<feature type="region of interest" description="Disordered" evidence="1">
    <location>
        <begin position="166"/>
        <end position="186"/>
    </location>
</feature>
<keyword evidence="4" id="KW-1185">Reference proteome</keyword>
<evidence type="ECO:0000313" key="3">
    <source>
        <dbReference type="EMBL" id="SDT73755.1"/>
    </source>
</evidence>
<gene>
    <name evidence="3" type="ORF">SAMN04489716_6769</name>
</gene>
<sequence length="367" mass="39008">MRDLEEIVGAAVRDLAADAPRPFDLAGVARARGRRIRRRRRATIGGAALALVLAAASPFVVFREKSPVLPTTPGPQPSITAAKPVGDWWKQPYRLPGGLIVTALTRTNVGSEEPAGKTVQDGNVILDRKTGGYWASPWDYYTVWGAPTGSTAIVSDGSSNLLALDGEGSTPRAVSTGGSGDPQWSPDGTRVLSNGMEQYTIWTAATGERVEVDSSAAMSTCPDYCFFTWLPNGAEIALARVDPDVPQSESEPDTVKDVVVYSAATGKKLRTLPVPGVPIGTDAWSPDGRYVLVRNKKFNGIPTVVADVRTGRNVGTVPGRNVHFLPDGRILAIGQTEAEVYDTAGTLLESQVLPDDFAGRELSVGRP</sequence>
<dbReference type="AlphaFoldDB" id="A0A1H2CTB0"/>
<dbReference type="RefSeq" id="WP_092550352.1">
    <property type="nucleotide sequence ID" value="NZ_BOMJ01000003.1"/>
</dbReference>
<evidence type="ECO:0000256" key="1">
    <source>
        <dbReference type="SAM" id="MobiDB-lite"/>
    </source>
</evidence>
<dbReference type="Gene3D" id="2.120.10.30">
    <property type="entry name" value="TolB, C-terminal domain"/>
    <property type="match status" value="1"/>
</dbReference>
<evidence type="ECO:0008006" key="5">
    <source>
        <dbReference type="Google" id="ProtNLM"/>
    </source>
</evidence>
<feature type="transmembrane region" description="Helical" evidence="2">
    <location>
        <begin position="42"/>
        <end position="62"/>
    </location>
</feature>
<protein>
    <recommendedName>
        <fullName evidence="5">WD40-like Beta Propeller Repeat</fullName>
    </recommendedName>
</protein>
<dbReference type="Proteomes" id="UP000198688">
    <property type="component" value="Chromosome I"/>
</dbReference>
<organism evidence="3 4">
    <name type="scientific">Actinoplanes derwentensis</name>
    <dbReference type="NCBI Taxonomy" id="113562"/>
    <lineage>
        <taxon>Bacteria</taxon>
        <taxon>Bacillati</taxon>
        <taxon>Actinomycetota</taxon>
        <taxon>Actinomycetes</taxon>
        <taxon>Micromonosporales</taxon>
        <taxon>Micromonosporaceae</taxon>
        <taxon>Actinoplanes</taxon>
    </lineage>
</organism>
<reference evidence="3 4" key="1">
    <citation type="submission" date="2016-10" db="EMBL/GenBank/DDBJ databases">
        <authorList>
            <person name="de Groot N.N."/>
        </authorList>
    </citation>
    <scope>NUCLEOTIDE SEQUENCE [LARGE SCALE GENOMIC DNA]</scope>
    <source>
        <strain evidence="3 4">DSM 43941</strain>
    </source>
</reference>
<proteinExistence type="predicted"/>
<accession>A0A1H2CTB0</accession>
<evidence type="ECO:0000313" key="4">
    <source>
        <dbReference type="Proteomes" id="UP000198688"/>
    </source>
</evidence>
<keyword evidence="2" id="KW-1133">Transmembrane helix</keyword>
<dbReference type="STRING" id="113562.SAMN04489716_6769"/>
<dbReference type="EMBL" id="LT629758">
    <property type="protein sequence ID" value="SDT73755.1"/>
    <property type="molecule type" value="Genomic_DNA"/>
</dbReference>
<keyword evidence="2" id="KW-0812">Transmembrane</keyword>
<dbReference type="InterPro" id="IPR011042">
    <property type="entry name" value="6-blade_b-propeller_TolB-like"/>
</dbReference>